<dbReference type="Pfam" id="PF13699">
    <property type="entry name" value="eCIS_core"/>
    <property type="match status" value="1"/>
</dbReference>
<feature type="domain" description="eCIS core" evidence="1">
    <location>
        <begin position="55"/>
        <end position="132"/>
    </location>
</feature>
<reference evidence="2" key="1">
    <citation type="submission" date="2020-07" db="EMBL/GenBank/DDBJ databases">
        <authorList>
            <person name="Tarantini F.S."/>
            <person name="Hong K.W."/>
            <person name="Chan K.G."/>
        </authorList>
    </citation>
    <scope>NUCLEOTIDE SEQUENCE</scope>
    <source>
        <strain evidence="2">32-07</strain>
    </source>
</reference>
<evidence type="ECO:0000313" key="2">
    <source>
        <dbReference type="EMBL" id="QXJ22882.1"/>
    </source>
</evidence>
<accession>A0ABX8QYV1</accession>
<dbReference type="InterPro" id="IPR025295">
    <property type="entry name" value="eCIS_core_dom"/>
</dbReference>
<sequence>MALQRMAGNAAVARFLSAEPQAGAGLGQEETALAEDGPAVQRKRVERVLRSPGRPLDEPVRTEMEARFGTDFSDVRVHTDTSAHEAAESVQAEAFTSGSHIAFRRDRYSPNSSSGKSLLGHELVHVQQNRDGLTAGTDNGHGLLMTHPSHDLERAADTESAAALGRPVSLQRAVTREEAGSASDLGVVAPDIPVQRYVVVQPGDHDYPRRRRVGQSTSLDETFTSQEMINNSFVGPDGEINVRYTGRAPLRISEKKDLAVEHNTGSPFIQAKSFFATQERIAQANQNLQGRVNFQTGSHILHLRRTTRSLLMRSGEEVVTLWEVEPAVAPTHAPAQSGLDVRLPQRCDDMAQQVTGMVGIVGGTMEDRYWEGLAAVLGDVTKTSRKTYLDEFYGAKQHVIDSLNLPDQQNPQTQAAIQQAKDEYSHVMQSMLQIAMRERTQYPDDFKKALWRRHLNEYTPPAAIGDVLMIKALRPDGTSGSVDFHYGGVIAKSGTDYITMENYARHEGTETLSSNDPQWYFQMYGAEKQFQSWHEQWDWDNLFPDRVTLSVLLRG</sequence>
<protein>
    <submittedName>
        <fullName evidence="2">DUF4157 domain-containing protein</fullName>
    </submittedName>
</protein>
<gene>
    <name evidence="2" type="ORF">AGRA3207_003957</name>
</gene>
<evidence type="ECO:0000313" key="3">
    <source>
        <dbReference type="Proteomes" id="UP001049518"/>
    </source>
</evidence>
<proteinExistence type="predicted"/>
<dbReference type="Proteomes" id="UP001049518">
    <property type="component" value="Chromosome"/>
</dbReference>
<dbReference type="EMBL" id="CP059572">
    <property type="protein sequence ID" value="QXJ22882.1"/>
    <property type="molecule type" value="Genomic_DNA"/>
</dbReference>
<keyword evidence="3" id="KW-1185">Reference proteome</keyword>
<evidence type="ECO:0000259" key="1">
    <source>
        <dbReference type="Pfam" id="PF13699"/>
    </source>
</evidence>
<dbReference type="RefSeq" id="WP_231328550.1">
    <property type="nucleotide sequence ID" value="NZ_CP059572.1"/>
</dbReference>
<name>A0ABX8QYV1_9ACTN</name>
<organism evidence="2 3">
    <name type="scientific">Actinomadura graeca</name>
    <dbReference type="NCBI Taxonomy" id="2750812"/>
    <lineage>
        <taxon>Bacteria</taxon>
        <taxon>Bacillati</taxon>
        <taxon>Actinomycetota</taxon>
        <taxon>Actinomycetes</taxon>
        <taxon>Streptosporangiales</taxon>
        <taxon>Thermomonosporaceae</taxon>
        <taxon>Actinomadura</taxon>
    </lineage>
</organism>